<dbReference type="EMBL" id="CQEM01000001">
    <property type="protein sequence ID" value="CNK57516.1"/>
    <property type="molecule type" value="Genomic_DNA"/>
</dbReference>
<reference evidence="2" key="1">
    <citation type="submission" date="2015-03" db="EMBL/GenBank/DDBJ databases">
        <authorList>
            <consortium name="Pathogen Informatics"/>
        </authorList>
    </citation>
    <scope>NUCLEOTIDE SEQUENCE [LARGE SCALE GENOMIC DNA]</scope>
    <source>
        <strain evidence="2">IP27925</strain>
    </source>
</reference>
<protein>
    <submittedName>
        <fullName evidence="1">Uncharacterized protein</fullName>
    </submittedName>
</protein>
<sequence length="30" mass="3300">MTNVTDNKIESGQPDLLLGYPASLSIYFVL</sequence>
<proteinExistence type="predicted"/>
<evidence type="ECO:0000313" key="1">
    <source>
        <dbReference type="EMBL" id="CNK57516.1"/>
    </source>
</evidence>
<accession>A0A0T9T296</accession>
<name>A0A0T9T296_YERAE</name>
<dbReference type="AlphaFoldDB" id="A0A0T9T296"/>
<gene>
    <name evidence="1" type="ORF">ERS008460_00240</name>
</gene>
<dbReference type="Proteomes" id="UP000040088">
    <property type="component" value="Unassembled WGS sequence"/>
</dbReference>
<organism evidence="1 2">
    <name type="scientific">Yersinia aleksiciae</name>
    <dbReference type="NCBI Taxonomy" id="263819"/>
    <lineage>
        <taxon>Bacteria</taxon>
        <taxon>Pseudomonadati</taxon>
        <taxon>Pseudomonadota</taxon>
        <taxon>Gammaproteobacteria</taxon>
        <taxon>Enterobacterales</taxon>
        <taxon>Yersiniaceae</taxon>
        <taxon>Yersinia</taxon>
    </lineage>
</organism>
<evidence type="ECO:0000313" key="2">
    <source>
        <dbReference type="Proteomes" id="UP000040088"/>
    </source>
</evidence>